<dbReference type="PROSITE" id="PS51257">
    <property type="entry name" value="PROKAR_LIPOPROTEIN"/>
    <property type="match status" value="1"/>
</dbReference>
<dbReference type="EMBL" id="SUNJ01010526">
    <property type="protein sequence ID" value="TPP59589.1"/>
    <property type="molecule type" value="Genomic_DNA"/>
</dbReference>
<protein>
    <submittedName>
        <fullName evidence="2">Uncharacterized protein</fullName>
    </submittedName>
</protein>
<evidence type="ECO:0000313" key="2">
    <source>
        <dbReference type="EMBL" id="TPP59589.1"/>
    </source>
</evidence>
<feature type="transmembrane region" description="Helical" evidence="1">
    <location>
        <begin position="12"/>
        <end position="31"/>
    </location>
</feature>
<keyword evidence="1" id="KW-1133">Transmembrane helix</keyword>
<dbReference type="OrthoDB" id="10334720at2759"/>
<gene>
    <name evidence="2" type="ORF">FGIG_08888</name>
</gene>
<keyword evidence="1" id="KW-0472">Membrane</keyword>
<name>A0A504YH80_FASGI</name>
<accession>A0A504YH80</accession>
<feature type="transmembrane region" description="Helical" evidence="1">
    <location>
        <begin position="66"/>
        <end position="88"/>
    </location>
</feature>
<evidence type="ECO:0000256" key="1">
    <source>
        <dbReference type="SAM" id="Phobius"/>
    </source>
</evidence>
<keyword evidence="3" id="KW-1185">Reference proteome</keyword>
<sequence>MYSTLLRGCTLWILMLSLTSCVLGGVYLHMASDVFPEQLRDRIICDSVTVLISSISLVPVEKFRRILLKMIVTFMRIILFVDICSNVASLHISLEKLKVIATVSWLWKTRSQRMEYMTLHRCCGLLKQFQESLSDALLCAESVAHCCLTNGTASCCPNTTESICTCNKSCLPALVETIRMQIYLFAAISMLISFSKAWLCRA</sequence>
<organism evidence="2 3">
    <name type="scientific">Fasciola gigantica</name>
    <name type="common">Giant liver fluke</name>
    <dbReference type="NCBI Taxonomy" id="46835"/>
    <lineage>
        <taxon>Eukaryota</taxon>
        <taxon>Metazoa</taxon>
        <taxon>Spiralia</taxon>
        <taxon>Lophotrochozoa</taxon>
        <taxon>Platyhelminthes</taxon>
        <taxon>Trematoda</taxon>
        <taxon>Digenea</taxon>
        <taxon>Plagiorchiida</taxon>
        <taxon>Echinostomata</taxon>
        <taxon>Echinostomatoidea</taxon>
        <taxon>Fasciolidae</taxon>
        <taxon>Fasciola</taxon>
    </lineage>
</organism>
<dbReference type="Proteomes" id="UP000316759">
    <property type="component" value="Unassembled WGS sequence"/>
</dbReference>
<evidence type="ECO:0000313" key="3">
    <source>
        <dbReference type="Proteomes" id="UP000316759"/>
    </source>
</evidence>
<proteinExistence type="predicted"/>
<feature type="transmembrane region" description="Helical" evidence="1">
    <location>
        <begin position="182"/>
        <end position="199"/>
    </location>
</feature>
<reference evidence="2 3" key="1">
    <citation type="submission" date="2019-04" db="EMBL/GenBank/DDBJ databases">
        <title>Annotation for the trematode Fasciola gigantica.</title>
        <authorList>
            <person name="Choi Y.-J."/>
        </authorList>
    </citation>
    <scope>NUCLEOTIDE SEQUENCE [LARGE SCALE GENOMIC DNA]</scope>
    <source>
        <strain evidence="2">Uganda_cow_1</strain>
    </source>
</reference>
<comment type="caution">
    <text evidence="2">The sequence shown here is derived from an EMBL/GenBank/DDBJ whole genome shotgun (WGS) entry which is preliminary data.</text>
</comment>
<keyword evidence="1" id="KW-0812">Transmembrane</keyword>
<dbReference type="AlphaFoldDB" id="A0A504YH80"/>